<evidence type="ECO:0008006" key="8">
    <source>
        <dbReference type="Google" id="ProtNLM"/>
    </source>
</evidence>
<evidence type="ECO:0000259" key="4">
    <source>
        <dbReference type="Pfam" id="PF03178"/>
    </source>
</evidence>
<dbReference type="GO" id="GO:0005634">
    <property type="term" value="C:nucleus"/>
    <property type="evidence" value="ECO:0007669"/>
    <property type="project" value="UniProtKB-SubCell"/>
</dbReference>
<dbReference type="InterPro" id="IPR050358">
    <property type="entry name" value="RSE1/DDB1/CFT1"/>
</dbReference>
<keyword evidence="2" id="KW-0539">Nucleus</keyword>
<name>A0A9P6R9A9_9FUNG</name>
<feature type="domain" description="RSE1/DDB1/CPSF1 C-terminal" evidence="4">
    <location>
        <begin position="904"/>
        <end position="1105"/>
    </location>
</feature>
<feature type="region of interest" description="Disordered" evidence="3">
    <location>
        <begin position="1"/>
        <end position="51"/>
    </location>
</feature>
<dbReference type="PANTHER" id="PTHR10644">
    <property type="entry name" value="DNA REPAIR/RNA PROCESSING CPSF FAMILY"/>
    <property type="match status" value="1"/>
</dbReference>
<feature type="compositionally biased region" description="Acidic residues" evidence="3">
    <location>
        <begin position="12"/>
        <end position="30"/>
    </location>
</feature>
<evidence type="ECO:0000256" key="1">
    <source>
        <dbReference type="ARBA" id="ARBA00004123"/>
    </source>
</evidence>
<evidence type="ECO:0000256" key="3">
    <source>
        <dbReference type="SAM" id="MobiDB-lite"/>
    </source>
</evidence>
<accession>A0A9P6R9A9</accession>
<comment type="caution">
    <text evidence="6">The sequence shown here is derived from an EMBL/GenBank/DDBJ whole genome shotgun (WGS) entry which is preliminary data.</text>
</comment>
<dbReference type="Pfam" id="PF03178">
    <property type="entry name" value="CPSF_A"/>
    <property type="match status" value="1"/>
</dbReference>
<dbReference type="Proteomes" id="UP000823405">
    <property type="component" value="Unassembled WGS sequence"/>
</dbReference>
<evidence type="ECO:0000313" key="6">
    <source>
        <dbReference type="EMBL" id="KAG0314005.1"/>
    </source>
</evidence>
<reference evidence="6" key="1">
    <citation type="journal article" date="2020" name="Fungal Divers.">
        <title>Resolving the Mortierellaceae phylogeny through synthesis of multi-gene phylogenetics and phylogenomics.</title>
        <authorList>
            <person name="Vandepol N."/>
            <person name="Liber J."/>
            <person name="Desiro A."/>
            <person name="Na H."/>
            <person name="Kennedy M."/>
            <person name="Barry K."/>
            <person name="Grigoriev I.V."/>
            <person name="Miller A.N."/>
            <person name="O'Donnell K."/>
            <person name="Stajich J.E."/>
            <person name="Bonito G."/>
        </authorList>
    </citation>
    <scope>NUCLEOTIDE SEQUENCE</scope>
    <source>
        <strain evidence="6">NVP60</strain>
    </source>
</reference>
<dbReference type="InterPro" id="IPR015943">
    <property type="entry name" value="WD40/YVTN_repeat-like_dom_sf"/>
</dbReference>
<sequence length="1420" mass="157596">MNMEESNHESYESMEEDDQDSYKELEDETQESNAAMEVESVGDPSSTEDWEIRSDNMPLMDDEDSNNPNSNVWVYTKHLQTPGAFQQACLGQWAPNDLEDSNELDCPRKLAHTDVVLGKGSYISLCRFTEYEADYSSGSWKVIHEQPVFGTIKDLKSVSIDFEEEEFGLGEDMDMDTSKYSKTPRMGYLPKLASKSLLVATSDNGFLTFLAFHYEGGEQNPQDRGHFYAVKKLDISEPGHELSEMGAKIAIDPTHNVMAVSGLQGHVKLFFFRKTKRSVFDPVKMISSVEIKGTIIALDFLYVDSCATLVTAILGVLYFNKVSGKYYISTFHIGPSHLDQEPPIYVGTSEIGSNHLLSVLLLKGLPDLPYCMVYVDEESITYVTTEQLTAPNGTTTINHTHHKPLKLIKKETRLTRTTTDDDDEPEDTYPLISACATPLRSKTLDGQQTLYLGSDTSDFFRININGHNNTMHFELNAGERSIGRVMEVIGGSRARAHQAMEQDPHSALHTDYLLYSSEHGSGSVLGVKEEGEGSISVFAISELSNDAPVLDFCADEPELPGRDALLVCSGMKSEGCIKRVRSGILVESSGSSGQQLFDGATGLWSVKAKRKDPFDSFLMVSFIQSTKLMRVGDQGSYLFVVELVRDSGNSKATAESASYSFKIITFKTMVAEPTTIYCWRERNAAQHSTELDDSSTEVLCCVGTLEPAIFVFRIKDEIMEEIHTESLAQGREGVAVPHSISVLMNGEGHQRILVGLRNGSIIVYEWNQLDHPGQSQFHLRIAGRTMMLPRLFNLGVMPVKFASSVEPLLSKTLILSDKIWQASFENEFEVQPILFDNEVSEACAFECQDPEYAARPGFIFIVDNQDLQLVTMEGKRKYDSQNLPLGHRPFYSSLIPREWKLLSKVLICVGTGIFSPTGAAASAASPRTGRLIILTIKHSKAQGYELVEEWVVDMSLPVFAIYPFLETKVLVSSGPMLKLFTLSSSGNSLVERATARERWPIVQISSQGTMIVTGSRGESINFYEYEAGNGLNSFDKLKFFKSARSARQVSDCLAISPELAVGVDLSGSIFGVGYTPGVVDHQYSLVDQFSFHVGEIMNRIRLAKLWLDDGRSLSGVPFLGRPVVEGTTLPVAVLTRPPSFASLLKPFILIPWSPFQNGESSSSSRDKQLPSSQSSTDIATIRSTAASPKSQHPSSQALIGYSVVGSIIGFWRLDPQLYDILKALQQVMTTSYETRPVLGAGHGAYRRSQPTKAFHTIDGDLIDRFLGLEHAVQIEVVDRAIRLEGMIEEWIRKSDVNKGSGGVGLGGDGLAAALEREFKTTICNDDHETGRKCVDRANIRRSCYLNEKGRPMRGNYQAPGRTYNADFDVDRPEGDDAAEEEPYWEQEMDGRPVDIFHVPCKAIHVLCSVLLYLRNLDWHQ</sequence>
<dbReference type="OrthoDB" id="20774at2759"/>
<feature type="domain" description="RSE1/DDB1/CPSF1 first beta-propeller" evidence="5">
    <location>
        <begin position="112"/>
        <end position="531"/>
    </location>
</feature>
<dbReference type="InterPro" id="IPR018846">
    <property type="entry name" value="Beta-prop_RSE1/DDB1/CPSF1_1st"/>
</dbReference>
<evidence type="ECO:0000313" key="7">
    <source>
        <dbReference type="Proteomes" id="UP000823405"/>
    </source>
</evidence>
<gene>
    <name evidence="6" type="ORF">BGZ97_009722</name>
</gene>
<dbReference type="Gene3D" id="2.130.10.10">
    <property type="entry name" value="YVTN repeat-like/Quinoprotein amine dehydrogenase"/>
    <property type="match status" value="3"/>
</dbReference>
<dbReference type="InterPro" id="IPR004871">
    <property type="entry name" value="RSE1/DDB1/CPSF1_C"/>
</dbReference>
<dbReference type="GO" id="GO:0003676">
    <property type="term" value="F:nucleic acid binding"/>
    <property type="evidence" value="ECO:0007669"/>
    <property type="project" value="InterPro"/>
</dbReference>
<organism evidence="6 7">
    <name type="scientific">Linnemannia gamsii</name>
    <dbReference type="NCBI Taxonomy" id="64522"/>
    <lineage>
        <taxon>Eukaryota</taxon>
        <taxon>Fungi</taxon>
        <taxon>Fungi incertae sedis</taxon>
        <taxon>Mucoromycota</taxon>
        <taxon>Mortierellomycotina</taxon>
        <taxon>Mortierellomycetes</taxon>
        <taxon>Mortierellales</taxon>
        <taxon>Mortierellaceae</taxon>
        <taxon>Linnemannia</taxon>
    </lineage>
</organism>
<protein>
    <recommendedName>
        <fullName evidence="8">Cleavage/polyadenylation specificity factor A subunit N-terminal domain-containing protein</fullName>
    </recommendedName>
</protein>
<dbReference type="EMBL" id="JAAAIN010000476">
    <property type="protein sequence ID" value="KAG0314005.1"/>
    <property type="molecule type" value="Genomic_DNA"/>
</dbReference>
<comment type="subcellular location">
    <subcellularLocation>
        <location evidence="1">Nucleus</location>
    </subcellularLocation>
</comment>
<feature type="region of interest" description="Disordered" evidence="3">
    <location>
        <begin position="1355"/>
        <end position="1381"/>
    </location>
</feature>
<evidence type="ECO:0000259" key="5">
    <source>
        <dbReference type="Pfam" id="PF10433"/>
    </source>
</evidence>
<keyword evidence="7" id="KW-1185">Reference proteome</keyword>
<proteinExistence type="predicted"/>
<evidence type="ECO:0000256" key="2">
    <source>
        <dbReference type="ARBA" id="ARBA00023242"/>
    </source>
</evidence>
<feature type="compositionally biased region" description="Basic and acidic residues" evidence="3">
    <location>
        <begin position="1"/>
        <end position="11"/>
    </location>
</feature>
<dbReference type="Pfam" id="PF10433">
    <property type="entry name" value="Beta-prop_RSE1_1st"/>
    <property type="match status" value="1"/>
</dbReference>